<dbReference type="EC" id="1.3.1.-" evidence="9"/>
<dbReference type="GO" id="GO:0000049">
    <property type="term" value="F:tRNA binding"/>
    <property type="evidence" value="ECO:0007669"/>
    <property type="project" value="UniProtKB-KW"/>
</dbReference>
<dbReference type="InterPro" id="IPR035587">
    <property type="entry name" value="DUS-like_FMN-bd"/>
</dbReference>
<dbReference type="GO" id="GO:0050660">
    <property type="term" value="F:flavin adenine dinucleotide binding"/>
    <property type="evidence" value="ECO:0007669"/>
    <property type="project" value="InterPro"/>
</dbReference>
<comment type="cofactor">
    <cofactor evidence="1 9 11">
        <name>FMN</name>
        <dbReference type="ChEBI" id="CHEBI:58210"/>
    </cofactor>
</comment>
<evidence type="ECO:0000256" key="1">
    <source>
        <dbReference type="ARBA" id="ARBA00001917"/>
    </source>
</evidence>
<dbReference type="Pfam" id="PF01207">
    <property type="entry name" value="Dus"/>
    <property type="match status" value="1"/>
</dbReference>
<sequence length="325" mass="38694">MQIKNSHKFSVAPMLKYTDRHCLFFYRQLTRFTFLYTEMITTHEMIYNKNLFTNNQVNMINPLAIQLAGNNHIHFKECAKIAYSMGFSEINLNIGCPSKHAQYGNFGARLMHQPKLIYLLIKSIYFTVPTPISLKIRLGTNKHNQYEFLKNFIQQVSKNRYCTKFIIHARIADLKCNSPKKNRNVPALNYQYVYQIKKDFPNLKIILNGGIKSIIEIQQHLKYVDGIMMGREIYKNPLLLYEIDEKIFLHKKYMKLKQCFEKMSTYITNEKNNGIKTIHIIKHMVNIFYNQPYSKKWKLYFLKNINCPNNIENLFQKIYKILNIK</sequence>
<evidence type="ECO:0000256" key="10">
    <source>
        <dbReference type="PIRSR" id="PIRSR006621-1"/>
    </source>
</evidence>
<name>A0A451CYD7_9GAMM</name>
<dbReference type="InterPro" id="IPR001269">
    <property type="entry name" value="DUS_fam"/>
</dbReference>
<feature type="binding site" evidence="11">
    <location>
        <position position="66"/>
    </location>
    <ligand>
        <name>FMN</name>
        <dbReference type="ChEBI" id="CHEBI:58210"/>
    </ligand>
</feature>
<gene>
    <name evidence="13" type="primary">dusA</name>
    <name evidence="13" type="ORF">BUCICUMA2628_366</name>
</gene>
<dbReference type="PANTHER" id="PTHR42907">
    <property type="entry name" value="FMN-LINKED OXIDOREDUCTASES SUPERFAMILY PROTEIN"/>
    <property type="match status" value="1"/>
</dbReference>
<keyword evidence="8 9" id="KW-0560">Oxidoreductase</keyword>
<dbReference type="Gene3D" id="3.20.20.70">
    <property type="entry name" value="Aldolase class I"/>
    <property type="match status" value="1"/>
</dbReference>
<accession>A0A451CYD7</accession>
<evidence type="ECO:0000256" key="4">
    <source>
        <dbReference type="ARBA" id="ARBA00022643"/>
    </source>
</evidence>
<keyword evidence="7" id="KW-0694">RNA-binding</keyword>
<feature type="binding site" evidence="11">
    <location>
        <position position="168"/>
    </location>
    <ligand>
        <name>FMN</name>
        <dbReference type="ChEBI" id="CHEBI:58210"/>
    </ligand>
</feature>
<dbReference type="PANTHER" id="PTHR42907:SF1">
    <property type="entry name" value="FMN-LINKED OXIDOREDUCTASES SUPERFAMILY PROTEIN"/>
    <property type="match status" value="1"/>
</dbReference>
<comment type="function">
    <text evidence="9">Catalyzes the synthesis of 5,6-dihydrouridine (D), a modified base found in the D-loop of most tRNAs, via the reduction of the C5-C6 double bond in target uridines.</text>
</comment>
<dbReference type="GO" id="GO:0017150">
    <property type="term" value="F:tRNA dihydrouridine synthase activity"/>
    <property type="evidence" value="ECO:0007669"/>
    <property type="project" value="InterPro"/>
</dbReference>
<feature type="domain" description="DUS-like FMN-binding" evidence="12">
    <location>
        <begin position="11"/>
        <end position="305"/>
    </location>
</feature>
<evidence type="ECO:0000256" key="8">
    <source>
        <dbReference type="ARBA" id="ARBA00023002"/>
    </source>
</evidence>
<dbReference type="PIRSF" id="PIRSF006621">
    <property type="entry name" value="Dus"/>
    <property type="match status" value="1"/>
</dbReference>
<evidence type="ECO:0000256" key="6">
    <source>
        <dbReference type="ARBA" id="ARBA00022857"/>
    </source>
</evidence>
<evidence type="ECO:0000313" key="13">
    <source>
        <dbReference type="EMBL" id="VFP78359.1"/>
    </source>
</evidence>
<evidence type="ECO:0000256" key="2">
    <source>
        <dbReference type="ARBA" id="ARBA00022555"/>
    </source>
</evidence>
<dbReference type="InterPro" id="IPR004653">
    <property type="entry name" value="DusA"/>
</dbReference>
<evidence type="ECO:0000256" key="9">
    <source>
        <dbReference type="PIRNR" id="PIRNR006621"/>
    </source>
</evidence>
<organism evidence="13 14">
    <name type="scientific">Buchnera aphidicola</name>
    <name type="common">Cinara cuneomaculata</name>
    <dbReference type="NCBI Taxonomy" id="1660040"/>
    <lineage>
        <taxon>Bacteria</taxon>
        <taxon>Pseudomonadati</taxon>
        <taxon>Pseudomonadota</taxon>
        <taxon>Gammaproteobacteria</taxon>
        <taxon>Enterobacterales</taxon>
        <taxon>Erwiniaceae</taxon>
        <taxon>Buchnera</taxon>
    </lineage>
</organism>
<comment type="similarity">
    <text evidence="9">Belongs to the dus family.</text>
</comment>
<dbReference type="Gene3D" id="1.20.120.1460">
    <property type="match status" value="1"/>
</dbReference>
<feature type="binding site" evidence="11">
    <location>
        <position position="135"/>
    </location>
    <ligand>
        <name>FMN</name>
        <dbReference type="ChEBI" id="CHEBI:58210"/>
    </ligand>
</feature>
<dbReference type="EMBL" id="LR217695">
    <property type="protein sequence ID" value="VFP78359.1"/>
    <property type="molecule type" value="Genomic_DNA"/>
</dbReference>
<reference evidence="13 14" key="1">
    <citation type="submission" date="2019-02" db="EMBL/GenBank/DDBJ databases">
        <authorList>
            <person name="Manzano-Marin A."/>
            <person name="Manzano-Marin A."/>
        </authorList>
    </citation>
    <scope>NUCLEOTIDE SEQUENCE [LARGE SCALE GENOMIC DNA]</scope>
    <source>
        <strain evidence="13 14">BuCicuneomaculata</strain>
    </source>
</reference>
<dbReference type="InterPro" id="IPR013785">
    <property type="entry name" value="Aldolase_TIM"/>
</dbReference>
<keyword evidence="6" id="KW-0521">NADP</keyword>
<dbReference type="SUPFAM" id="SSF51395">
    <property type="entry name" value="FMN-linked oxidoreductases"/>
    <property type="match status" value="1"/>
</dbReference>
<evidence type="ECO:0000259" key="12">
    <source>
        <dbReference type="Pfam" id="PF01207"/>
    </source>
</evidence>
<proteinExistence type="inferred from homology"/>
<feature type="binding site" evidence="11">
    <location>
        <begin position="230"/>
        <end position="231"/>
    </location>
    <ligand>
        <name>FMN</name>
        <dbReference type="ChEBI" id="CHEBI:58210"/>
    </ligand>
</feature>
<dbReference type="InterPro" id="IPR018517">
    <property type="entry name" value="tRNA_hU_synthase_CS"/>
</dbReference>
<protein>
    <recommendedName>
        <fullName evidence="9">tRNA-dihydrouridine synthase</fullName>
        <ecNumber evidence="9">1.3.1.-</ecNumber>
    </recommendedName>
</protein>
<dbReference type="NCBIfam" id="NF008774">
    <property type="entry name" value="PRK11815.1"/>
    <property type="match status" value="1"/>
</dbReference>
<evidence type="ECO:0000256" key="5">
    <source>
        <dbReference type="ARBA" id="ARBA00022694"/>
    </source>
</evidence>
<evidence type="ECO:0000256" key="7">
    <source>
        <dbReference type="ARBA" id="ARBA00022884"/>
    </source>
</evidence>
<dbReference type="CDD" id="cd02801">
    <property type="entry name" value="DUS_like_FMN"/>
    <property type="match status" value="1"/>
</dbReference>
<feature type="active site" description="Proton donor" evidence="10">
    <location>
        <position position="96"/>
    </location>
</feature>
<dbReference type="AlphaFoldDB" id="A0A451CYD7"/>
<dbReference type="Proteomes" id="UP000294404">
    <property type="component" value="Chromosome"/>
</dbReference>
<feature type="binding site" evidence="11">
    <location>
        <begin position="208"/>
        <end position="210"/>
    </location>
    <ligand>
        <name>FMN</name>
        <dbReference type="ChEBI" id="CHEBI:58210"/>
    </ligand>
</feature>
<keyword evidence="5 9" id="KW-0819">tRNA processing</keyword>
<dbReference type="PROSITE" id="PS01136">
    <property type="entry name" value="UPF0034"/>
    <property type="match status" value="1"/>
</dbReference>
<keyword evidence="3 9" id="KW-0285">Flavoprotein</keyword>
<evidence type="ECO:0000256" key="3">
    <source>
        <dbReference type="ARBA" id="ARBA00022630"/>
    </source>
</evidence>
<keyword evidence="2" id="KW-0820">tRNA-binding</keyword>
<keyword evidence="4 9" id="KW-0288">FMN</keyword>
<evidence type="ECO:0000256" key="11">
    <source>
        <dbReference type="PIRSR" id="PIRSR006621-2"/>
    </source>
</evidence>
<evidence type="ECO:0000313" key="14">
    <source>
        <dbReference type="Proteomes" id="UP000294404"/>
    </source>
</evidence>
<keyword evidence="11" id="KW-0547">Nucleotide-binding</keyword>